<reference evidence="8 9" key="1">
    <citation type="submission" date="2016-12" db="EMBL/GenBank/DDBJ databases">
        <authorList>
            <person name="Song W.-J."/>
            <person name="Kurnit D.M."/>
        </authorList>
    </citation>
    <scope>NUCLEOTIDE SEQUENCE [LARGE SCALE GENOMIC DNA]</scope>
    <source>
        <strain evidence="8 9">DSM 12503</strain>
    </source>
</reference>
<dbReference type="Pfam" id="PF13408">
    <property type="entry name" value="Zn_ribbon_recom"/>
    <property type="match status" value="1"/>
</dbReference>
<dbReference type="Pfam" id="PF00239">
    <property type="entry name" value="Resolvase"/>
    <property type="match status" value="1"/>
</dbReference>
<evidence type="ECO:0000259" key="6">
    <source>
        <dbReference type="PROSITE" id="PS51736"/>
    </source>
</evidence>
<dbReference type="InterPro" id="IPR050639">
    <property type="entry name" value="SSR_resolvase"/>
</dbReference>
<keyword evidence="2" id="KW-0238">DNA-binding</keyword>
<dbReference type="EMBL" id="FRFD01000004">
    <property type="protein sequence ID" value="SHO46875.1"/>
    <property type="molecule type" value="Genomic_DNA"/>
</dbReference>
<evidence type="ECO:0000313" key="9">
    <source>
        <dbReference type="Proteomes" id="UP000184612"/>
    </source>
</evidence>
<dbReference type="InterPro" id="IPR006118">
    <property type="entry name" value="Recombinase_CS"/>
</dbReference>
<evidence type="ECO:0000256" key="2">
    <source>
        <dbReference type="ARBA" id="ARBA00023125"/>
    </source>
</evidence>
<dbReference type="InterPro" id="IPR011109">
    <property type="entry name" value="DNA_bind_recombinase_dom"/>
</dbReference>
<dbReference type="SMART" id="SM00857">
    <property type="entry name" value="Resolvase"/>
    <property type="match status" value="1"/>
</dbReference>
<dbReference type="PANTHER" id="PTHR30461">
    <property type="entry name" value="DNA-INVERTASE FROM LAMBDOID PROPHAGE"/>
    <property type="match status" value="1"/>
</dbReference>
<dbReference type="STRING" id="1121345.SAMN02745217_01320"/>
<dbReference type="PANTHER" id="PTHR30461:SF23">
    <property type="entry name" value="DNA RECOMBINASE-RELATED"/>
    <property type="match status" value="1"/>
</dbReference>
<evidence type="ECO:0000256" key="1">
    <source>
        <dbReference type="ARBA" id="ARBA00022908"/>
    </source>
</evidence>
<proteinExistence type="predicted"/>
<dbReference type="Proteomes" id="UP000184612">
    <property type="component" value="Unassembled WGS sequence"/>
</dbReference>
<keyword evidence="1" id="KW-0229">DNA integration</keyword>
<keyword evidence="9" id="KW-1185">Reference proteome</keyword>
<feature type="domain" description="Recombinase" evidence="7">
    <location>
        <begin position="185"/>
        <end position="281"/>
    </location>
</feature>
<protein>
    <submittedName>
        <fullName evidence="8">Site-specific DNA recombinase</fullName>
    </submittedName>
</protein>
<dbReference type="InterPro" id="IPR038109">
    <property type="entry name" value="DNA_bind_recomb_sf"/>
</dbReference>
<dbReference type="Gene3D" id="3.90.1750.20">
    <property type="entry name" value="Putative Large Serine Recombinase, Chain B, Domain 2"/>
    <property type="match status" value="1"/>
</dbReference>
<evidence type="ECO:0000256" key="4">
    <source>
        <dbReference type="PIRSR" id="PIRSR606118-50"/>
    </source>
</evidence>
<gene>
    <name evidence="8" type="ORF">SAMN02745217_01320</name>
</gene>
<dbReference type="SUPFAM" id="SSF53041">
    <property type="entry name" value="Resolvase-like"/>
    <property type="match status" value="1"/>
</dbReference>
<dbReference type="PROSITE" id="PS51736">
    <property type="entry name" value="RECOMBINASES_3"/>
    <property type="match status" value="1"/>
</dbReference>
<dbReference type="GO" id="GO:0003677">
    <property type="term" value="F:DNA binding"/>
    <property type="evidence" value="ECO:0007669"/>
    <property type="project" value="UniProtKB-KW"/>
</dbReference>
<evidence type="ECO:0000259" key="7">
    <source>
        <dbReference type="PROSITE" id="PS51737"/>
    </source>
</evidence>
<evidence type="ECO:0000256" key="5">
    <source>
        <dbReference type="PROSITE-ProRule" id="PRU10137"/>
    </source>
</evidence>
<dbReference type="InterPro" id="IPR036162">
    <property type="entry name" value="Resolvase-like_N_sf"/>
</dbReference>
<feature type="domain" description="Resolvase/invertase-type recombinase catalytic" evidence="6">
    <location>
        <begin position="28"/>
        <end position="177"/>
    </location>
</feature>
<dbReference type="PROSITE" id="PS51737">
    <property type="entry name" value="RECOMBINASE_DNA_BIND"/>
    <property type="match status" value="1"/>
</dbReference>
<accession>A0A1M7Y3S6</accession>
<dbReference type="AlphaFoldDB" id="A0A1M7Y3S6"/>
<keyword evidence="3" id="KW-0233">DNA recombination</keyword>
<dbReference type="GO" id="GO:0015074">
    <property type="term" value="P:DNA integration"/>
    <property type="evidence" value="ECO:0007669"/>
    <property type="project" value="UniProtKB-KW"/>
</dbReference>
<sequence length="472" mass="55953">MMEQINYNLKNTFQTYLDEYSPIIKKVRVAIYIRVSTEEQKINGLSVETQKDALTEHALQNNMEIVDYYIDAGLTARKKLSHRKELLRLLKDVEKGLIDVIIFTKLDRWFRNIADYYKVQEKLDKYKVNWKTIYEIYDTSTANGRLHINIMLSIAQDEADRTSERIKAVFENKRSKGETPANRAPLGYKIENSKLFIDEDTSQIALDIFNYYDTHHSLLGCVRLAKEKYDYKIYDYSVRRMFVNTIYIGEFRGHKDFCEPLIDRDMFYRIQNYRGVREFKNQLTAGRTYLFSTLILCKECKHTMTASFTIQKQKHGPKEFHYYRCREAVVNYACNHTKCINEEALENYLLNNIKCEMQETLVAMEKRRLSASVKKNDTAKTKKRMEKLKDLYLDDLIDKDSYKQEYALLTAQLDSIVPVQPAATEKYKAYLEQDINSLYEEMSPAERKIFWLGIIDRIVIDRENNIDFFLRE</sequence>
<organism evidence="8 9">
    <name type="scientific">Anaerocolumna xylanovorans DSM 12503</name>
    <dbReference type="NCBI Taxonomy" id="1121345"/>
    <lineage>
        <taxon>Bacteria</taxon>
        <taxon>Bacillati</taxon>
        <taxon>Bacillota</taxon>
        <taxon>Clostridia</taxon>
        <taxon>Lachnospirales</taxon>
        <taxon>Lachnospiraceae</taxon>
        <taxon>Anaerocolumna</taxon>
    </lineage>
</organism>
<dbReference type="GO" id="GO:0000150">
    <property type="term" value="F:DNA strand exchange activity"/>
    <property type="evidence" value="ECO:0007669"/>
    <property type="project" value="InterPro"/>
</dbReference>
<evidence type="ECO:0000313" key="8">
    <source>
        <dbReference type="EMBL" id="SHO46875.1"/>
    </source>
</evidence>
<dbReference type="Gene3D" id="3.40.50.1390">
    <property type="entry name" value="Resolvase, N-terminal catalytic domain"/>
    <property type="match status" value="1"/>
</dbReference>
<evidence type="ECO:0000256" key="3">
    <source>
        <dbReference type="ARBA" id="ARBA00023172"/>
    </source>
</evidence>
<dbReference type="CDD" id="cd00338">
    <property type="entry name" value="Ser_Recombinase"/>
    <property type="match status" value="1"/>
</dbReference>
<dbReference type="InterPro" id="IPR006119">
    <property type="entry name" value="Resolv_N"/>
</dbReference>
<dbReference type="InterPro" id="IPR025827">
    <property type="entry name" value="Zn_ribbon_recom_dom"/>
</dbReference>
<dbReference type="PROSITE" id="PS00397">
    <property type="entry name" value="RECOMBINASES_1"/>
    <property type="match status" value="1"/>
</dbReference>
<name>A0A1M7Y3S6_9FIRM</name>
<feature type="active site" description="O-(5'-phospho-DNA)-serine intermediate" evidence="4 5">
    <location>
        <position position="36"/>
    </location>
</feature>